<dbReference type="Proteomes" id="UP001177140">
    <property type="component" value="Unassembled WGS sequence"/>
</dbReference>
<proteinExistence type="predicted"/>
<organism evidence="1 2">
    <name type="scientific">Papaver nudicaule</name>
    <name type="common">Iceland poppy</name>
    <dbReference type="NCBI Taxonomy" id="74823"/>
    <lineage>
        <taxon>Eukaryota</taxon>
        <taxon>Viridiplantae</taxon>
        <taxon>Streptophyta</taxon>
        <taxon>Embryophyta</taxon>
        <taxon>Tracheophyta</taxon>
        <taxon>Spermatophyta</taxon>
        <taxon>Magnoliopsida</taxon>
        <taxon>Ranunculales</taxon>
        <taxon>Papaveraceae</taxon>
        <taxon>Papaveroideae</taxon>
        <taxon>Papaver</taxon>
    </lineage>
</organism>
<evidence type="ECO:0000313" key="1">
    <source>
        <dbReference type="EMBL" id="MCL7038173.1"/>
    </source>
</evidence>
<accession>A0AA41SPB8</accession>
<protein>
    <submittedName>
        <fullName evidence="1">Uncharacterized protein</fullName>
    </submittedName>
</protein>
<dbReference type="EMBL" id="JAJJMA010187681">
    <property type="protein sequence ID" value="MCL7038173.1"/>
    <property type="molecule type" value="Genomic_DNA"/>
</dbReference>
<reference evidence="1" key="1">
    <citation type="submission" date="2022-03" db="EMBL/GenBank/DDBJ databases">
        <title>A functionally conserved STORR gene fusion in Papaver species that diverged 16.8 million years ago.</title>
        <authorList>
            <person name="Catania T."/>
        </authorList>
    </citation>
    <scope>NUCLEOTIDE SEQUENCE</scope>
    <source>
        <strain evidence="1">S-191538</strain>
    </source>
</reference>
<comment type="caution">
    <text evidence="1">The sequence shown here is derived from an EMBL/GenBank/DDBJ whole genome shotgun (WGS) entry which is preliminary data.</text>
</comment>
<name>A0AA41SPB8_PAPNU</name>
<gene>
    <name evidence="1" type="ORF">MKW94_019742</name>
</gene>
<sequence length="94" mass="11050">MPEEKISRVSKPDYCILGDANAEAIRSKMGSSYVRYRSELAKHYRLSDSHAEALLHPSTGIRNVDDWTYMCNFFYGKEFKVNKKTWELWCSDIY</sequence>
<evidence type="ECO:0000313" key="2">
    <source>
        <dbReference type="Proteomes" id="UP001177140"/>
    </source>
</evidence>
<keyword evidence="2" id="KW-1185">Reference proteome</keyword>
<dbReference type="AlphaFoldDB" id="A0AA41SPB8"/>